<dbReference type="Pfam" id="PF00210">
    <property type="entry name" value="Ferritin"/>
    <property type="match status" value="1"/>
</dbReference>
<proteinExistence type="predicted"/>
<feature type="binding site" evidence="3">
    <location>
        <position position="112"/>
    </location>
    <ligand>
        <name>Fe cation</name>
        <dbReference type="ChEBI" id="CHEBI:24875"/>
    </ligand>
</feature>
<feature type="binding site" evidence="3">
    <location>
        <position position="27"/>
    </location>
    <ligand>
        <name>Fe cation</name>
        <dbReference type="ChEBI" id="CHEBI:24875"/>
    </ligand>
</feature>
<dbReference type="InterPro" id="IPR009078">
    <property type="entry name" value="Ferritin-like_SF"/>
</dbReference>
<dbReference type="InterPro" id="IPR014490">
    <property type="entry name" value="Dps-like"/>
</dbReference>
<keyword evidence="2 3" id="KW-0408">Iron</keyword>
<sequence length="168" mass="19467">MGKKGVEILTLNVPELIKTLNAALSEEWLAYYQYWIGARVLKGPMHDDIEKELLVHANEELQHAEWLAERIIQLDGTPVLSPEEWTRLATCKYEAPVDPNVEVILKQNLGAERCAIQRYEDLAKLTHDKDFITFDIVTRILAEELDHEEDIESWLEDMKVFCDKICQC</sequence>
<feature type="domain" description="Ferritin-like diiron" evidence="4">
    <location>
        <begin position="10"/>
        <end position="162"/>
    </location>
</feature>
<dbReference type="CDD" id="cd01052">
    <property type="entry name" value="DPSL"/>
    <property type="match status" value="1"/>
</dbReference>
<dbReference type="InterPro" id="IPR012347">
    <property type="entry name" value="Ferritin-like"/>
</dbReference>
<keyword evidence="3" id="KW-0479">Metal-binding</keyword>
<feature type="binding site" evidence="3">
    <location>
        <position position="147"/>
    </location>
    <ligand>
        <name>Fe cation</name>
        <dbReference type="ChEBI" id="CHEBI:24875"/>
    </ligand>
</feature>
<dbReference type="GO" id="GO:0020037">
    <property type="term" value="F:heme binding"/>
    <property type="evidence" value="ECO:0007669"/>
    <property type="project" value="TreeGrafter"/>
</dbReference>
<evidence type="ECO:0000313" key="6">
    <source>
        <dbReference type="Proteomes" id="UP000824112"/>
    </source>
</evidence>
<evidence type="ECO:0000256" key="2">
    <source>
        <dbReference type="ARBA" id="ARBA00023004"/>
    </source>
</evidence>
<evidence type="ECO:0000259" key="4">
    <source>
        <dbReference type="PROSITE" id="PS50905"/>
    </source>
</evidence>
<accession>A0A9D1M8K9</accession>
<dbReference type="PROSITE" id="PS50905">
    <property type="entry name" value="FERRITIN_LIKE"/>
    <property type="match status" value="1"/>
</dbReference>
<dbReference type="Gene3D" id="1.20.1260.10">
    <property type="match status" value="1"/>
</dbReference>
<dbReference type="GO" id="GO:0005829">
    <property type="term" value="C:cytosol"/>
    <property type="evidence" value="ECO:0007669"/>
    <property type="project" value="TreeGrafter"/>
</dbReference>
<dbReference type="SUPFAM" id="SSF47240">
    <property type="entry name" value="Ferritin-like"/>
    <property type="match status" value="1"/>
</dbReference>
<dbReference type="Proteomes" id="UP000824112">
    <property type="component" value="Unassembled WGS sequence"/>
</dbReference>
<keyword evidence="1" id="KW-0409">Iron storage</keyword>
<reference evidence="5" key="1">
    <citation type="submission" date="2020-10" db="EMBL/GenBank/DDBJ databases">
        <authorList>
            <person name="Gilroy R."/>
        </authorList>
    </citation>
    <scope>NUCLEOTIDE SEQUENCE</scope>
    <source>
        <strain evidence="5">CHK158-818</strain>
    </source>
</reference>
<evidence type="ECO:0000313" key="5">
    <source>
        <dbReference type="EMBL" id="HIU55590.1"/>
    </source>
</evidence>
<name>A0A9D1M8K9_9BACT</name>
<gene>
    <name evidence="5" type="ORF">IAB03_07300</name>
</gene>
<evidence type="ECO:0000256" key="1">
    <source>
        <dbReference type="ARBA" id="ARBA00022434"/>
    </source>
</evidence>
<protein>
    <submittedName>
        <fullName evidence="5">Ferritin</fullName>
    </submittedName>
</protein>
<comment type="caution">
    <text evidence="5">The sequence shown here is derived from an EMBL/GenBank/DDBJ whole genome shotgun (WGS) entry which is preliminary data.</text>
</comment>
<dbReference type="InterPro" id="IPR033921">
    <property type="entry name" value="DPSL_diiron-bd_dom"/>
</dbReference>
<feature type="binding site" evidence="3">
    <location>
        <position position="144"/>
    </location>
    <ligand>
        <name>Fe cation</name>
        <dbReference type="ChEBI" id="CHEBI:24875"/>
    </ligand>
</feature>
<dbReference type="InterPro" id="IPR009040">
    <property type="entry name" value="Ferritin-like_diiron"/>
</dbReference>
<dbReference type="GO" id="GO:0008199">
    <property type="term" value="F:ferric iron binding"/>
    <property type="evidence" value="ECO:0007669"/>
    <property type="project" value="InterPro"/>
</dbReference>
<dbReference type="PANTHER" id="PTHR30295">
    <property type="entry name" value="BACTERIOFERRITIN"/>
    <property type="match status" value="1"/>
</dbReference>
<dbReference type="EMBL" id="DVNA01000164">
    <property type="protein sequence ID" value="HIU55590.1"/>
    <property type="molecule type" value="Genomic_DNA"/>
</dbReference>
<dbReference type="PIRSF" id="PIRSF018063">
    <property type="entry name" value="Ferrtn_UCP018063"/>
    <property type="match status" value="1"/>
</dbReference>
<reference evidence="5" key="2">
    <citation type="journal article" date="2021" name="PeerJ">
        <title>Extensive microbial diversity within the chicken gut microbiome revealed by metagenomics and culture.</title>
        <authorList>
            <person name="Gilroy R."/>
            <person name="Ravi A."/>
            <person name="Getino M."/>
            <person name="Pursley I."/>
            <person name="Horton D.L."/>
            <person name="Alikhan N.F."/>
            <person name="Baker D."/>
            <person name="Gharbi K."/>
            <person name="Hall N."/>
            <person name="Watson M."/>
            <person name="Adriaenssens E.M."/>
            <person name="Foster-Nyarko E."/>
            <person name="Jarju S."/>
            <person name="Secka A."/>
            <person name="Antonio M."/>
            <person name="Oren A."/>
            <person name="Chaudhuri R.R."/>
            <person name="La Ragione R."/>
            <person name="Hildebrand F."/>
            <person name="Pallen M.J."/>
        </authorList>
    </citation>
    <scope>NUCLEOTIDE SEQUENCE</scope>
    <source>
        <strain evidence="5">CHK158-818</strain>
    </source>
</reference>
<dbReference type="GO" id="GO:0006879">
    <property type="term" value="P:intracellular iron ion homeostasis"/>
    <property type="evidence" value="ECO:0007669"/>
    <property type="project" value="UniProtKB-KW"/>
</dbReference>
<dbReference type="AlphaFoldDB" id="A0A9D1M8K9"/>
<feature type="binding site" evidence="3">
    <location>
        <position position="63"/>
    </location>
    <ligand>
        <name>Fe cation</name>
        <dbReference type="ChEBI" id="CHEBI:24875"/>
    </ligand>
</feature>
<dbReference type="InterPro" id="IPR008331">
    <property type="entry name" value="Ferritin_DPS_dom"/>
</dbReference>
<organism evidence="5 6">
    <name type="scientific">Candidatus Gallibacteroides avistercoris</name>
    <dbReference type="NCBI Taxonomy" id="2840833"/>
    <lineage>
        <taxon>Bacteria</taxon>
        <taxon>Pseudomonadati</taxon>
        <taxon>Bacteroidota</taxon>
        <taxon>Bacteroidia</taxon>
        <taxon>Bacteroidales</taxon>
        <taxon>Bacteroidaceae</taxon>
        <taxon>Bacteroidaceae incertae sedis</taxon>
        <taxon>Candidatus Gallibacteroides</taxon>
    </lineage>
</organism>
<dbReference type="PANTHER" id="PTHR30295:SF1">
    <property type="entry name" value="DNA PROTECTION DURING STARVATION PROTEIN"/>
    <property type="match status" value="1"/>
</dbReference>
<dbReference type="GO" id="GO:0004322">
    <property type="term" value="F:ferroxidase activity"/>
    <property type="evidence" value="ECO:0007669"/>
    <property type="project" value="TreeGrafter"/>
</dbReference>
<evidence type="ECO:0000256" key="3">
    <source>
        <dbReference type="PIRSR" id="PIRSR018063-50"/>
    </source>
</evidence>